<keyword evidence="3" id="KW-0285">Flavoprotein</keyword>
<dbReference type="GO" id="GO:0050660">
    <property type="term" value="F:flavin adenine dinucleotide binding"/>
    <property type="evidence" value="ECO:0007669"/>
    <property type="project" value="InterPro"/>
</dbReference>
<dbReference type="Gene3D" id="3.30.410.40">
    <property type="match status" value="1"/>
</dbReference>
<keyword evidence="3" id="KW-0274">FAD</keyword>
<sequence length="564" mass="62212">MSARASNRLSALASHLQPGDEAEFDYVIVGGGTAGCVLANRLTEDAGVSVAVIEAGPSDQQEDRALNLRRWLEMLGGEYDFGYTTTEQPHGNSHILHSRARILGGCSSHNTLISFFPFNEDLDIWAQHHGCPDWDAKTLQPYGLRLKMNITPIAPQQRNHVVRDWVQASSDVTGAPIMEDMNAQIAYRGGFSSAVGFFNIAYDPYSGYRSSASTAYMHPIMPGGATPRRNLHLFLDTWVRALAFDAKDPLHVRGVHVVTKEGRASTIRARREVILAAGAFDTPRLMLLSGIGARQDLESVGIACRHDLPGVGQNLNDHPESIIIWETRDTPQETVMSSDAGLFVRVLPPDAEPVPHPGPDLMFHIYQVPFTENTAREGYPVPKHAICMTPNAMRSCGRGKVWLASSDPAEKPLIDFQYFADKDRYDERLMIEGMKIARKIAAQPQFRQHLVREVAPGPECQTDEELGAYARKVHHTVYHPAGTCRMGTPPTAGQAASEEQRTVVVDQSNLAVVGMKGLRVCDASVMPTIPSVNPMLTILMIAERGAELIRRDGWVNGERRTQWP</sequence>
<dbReference type="Proteomes" id="UP001214415">
    <property type="component" value="Chromosome 2"/>
</dbReference>
<comment type="cofactor">
    <cofactor evidence="1 3">
        <name>FAD</name>
        <dbReference type="ChEBI" id="CHEBI:57692"/>
    </cofactor>
</comment>
<organism evidence="5 6">
    <name type="scientific">Malassezia equina</name>
    <dbReference type="NCBI Taxonomy" id="1381935"/>
    <lineage>
        <taxon>Eukaryota</taxon>
        <taxon>Fungi</taxon>
        <taxon>Dikarya</taxon>
        <taxon>Basidiomycota</taxon>
        <taxon>Ustilaginomycotina</taxon>
        <taxon>Malasseziomycetes</taxon>
        <taxon>Malasseziales</taxon>
        <taxon>Malasseziaceae</taxon>
        <taxon>Malassezia</taxon>
    </lineage>
</organism>
<dbReference type="Pfam" id="PF00732">
    <property type="entry name" value="GMC_oxred_N"/>
    <property type="match status" value="1"/>
</dbReference>
<evidence type="ECO:0000256" key="1">
    <source>
        <dbReference type="ARBA" id="ARBA00001974"/>
    </source>
</evidence>
<dbReference type="SUPFAM" id="SSF51905">
    <property type="entry name" value="FAD/NAD(P)-binding domain"/>
    <property type="match status" value="1"/>
</dbReference>
<dbReference type="Gene3D" id="3.50.50.60">
    <property type="entry name" value="FAD/NAD(P)-binding domain"/>
    <property type="match status" value="1"/>
</dbReference>
<dbReference type="PIRSF" id="PIRSF000137">
    <property type="entry name" value="Alcohol_oxidase"/>
    <property type="match status" value="1"/>
</dbReference>
<reference evidence="5" key="1">
    <citation type="submission" date="2023-03" db="EMBL/GenBank/DDBJ databases">
        <title>Mating type loci evolution in Malassezia.</title>
        <authorList>
            <person name="Coelho M.A."/>
        </authorList>
    </citation>
    <scope>NUCLEOTIDE SEQUENCE</scope>
    <source>
        <strain evidence="5">CBS 12830</strain>
    </source>
</reference>
<dbReference type="InterPro" id="IPR007867">
    <property type="entry name" value="GMC_OxRtase_C"/>
</dbReference>
<evidence type="ECO:0000256" key="3">
    <source>
        <dbReference type="PIRSR" id="PIRSR000137-2"/>
    </source>
</evidence>
<dbReference type="EMBL" id="CP119901">
    <property type="protein sequence ID" value="WFD22573.1"/>
    <property type="molecule type" value="Genomic_DNA"/>
</dbReference>
<dbReference type="SUPFAM" id="SSF54373">
    <property type="entry name" value="FAD-linked reductases, C-terminal domain"/>
    <property type="match status" value="1"/>
</dbReference>
<protein>
    <recommendedName>
        <fullName evidence="4">Glucose-methanol-choline oxidoreductase N-terminal domain-containing protein</fullName>
    </recommendedName>
</protein>
<gene>
    <name evidence="5" type="ORF">MEQU1_001245</name>
</gene>
<evidence type="ECO:0000256" key="2">
    <source>
        <dbReference type="ARBA" id="ARBA00010790"/>
    </source>
</evidence>
<accession>A0AAF0EBP3</accession>
<dbReference type="GO" id="GO:0016614">
    <property type="term" value="F:oxidoreductase activity, acting on CH-OH group of donors"/>
    <property type="evidence" value="ECO:0007669"/>
    <property type="project" value="InterPro"/>
</dbReference>
<dbReference type="AlphaFoldDB" id="A0AAF0EBP3"/>
<dbReference type="InterPro" id="IPR036188">
    <property type="entry name" value="FAD/NAD-bd_sf"/>
</dbReference>
<dbReference type="Pfam" id="PF05199">
    <property type="entry name" value="GMC_oxred_C"/>
    <property type="match status" value="1"/>
</dbReference>
<evidence type="ECO:0000313" key="5">
    <source>
        <dbReference type="EMBL" id="WFD22573.1"/>
    </source>
</evidence>
<keyword evidence="6" id="KW-1185">Reference proteome</keyword>
<evidence type="ECO:0000313" key="6">
    <source>
        <dbReference type="Proteomes" id="UP001214415"/>
    </source>
</evidence>
<name>A0AAF0EBP3_9BASI</name>
<comment type="similarity">
    <text evidence="2">Belongs to the GMC oxidoreductase family.</text>
</comment>
<evidence type="ECO:0000259" key="4">
    <source>
        <dbReference type="PROSITE" id="PS00624"/>
    </source>
</evidence>
<feature type="domain" description="Glucose-methanol-choline oxidoreductase N-terminal" evidence="4">
    <location>
        <begin position="278"/>
        <end position="292"/>
    </location>
</feature>
<dbReference type="InterPro" id="IPR012132">
    <property type="entry name" value="GMC_OxRdtase"/>
</dbReference>
<dbReference type="InterPro" id="IPR000172">
    <property type="entry name" value="GMC_OxRdtase_N"/>
</dbReference>
<dbReference type="PANTHER" id="PTHR11552:SF152">
    <property type="entry name" value="OXIDASE (CODA), PUTATIVE (AFU_ORTHOLOGUE AFUA_8G04090)-RELATED"/>
    <property type="match status" value="1"/>
</dbReference>
<feature type="binding site" evidence="3">
    <location>
        <position position="239"/>
    </location>
    <ligand>
        <name>FAD</name>
        <dbReference type="ChEBI" id="CHEBI:57692"/>
    </ligand>
</feature>
<dbReference type="PANTHER" id="PTHR11552">
    <property type="entry name" value="GLUCOSE-METHANOL-CHOLINE GMC OXIDOREDUCTASE"/>
    <property type="match status" value="1"/>
</dbReference>
<proteinExistence type="inferred from homology"/>
<dbReference type="PROSITE" id="PS00624">
    <property type="entry name" value="GMC_OXRED_2"/>
    <property type="match status" value="1"/>
</dbReference>